<dbReference type="GO" id="GO:0008146">
    <property type="term" value="F:sulfotransferase activity"/>
    <property type="evidence" value="ECO:0007669"/>
    <property type="project" value="InterPro"/>
</dbReference>
<dbReference type="PANTHER" id="PTHR32301:SF8">
    <property type="entry name" value="SULFOTRANSFERASE DOMAIN-CONTAINING PROTEIN"/>
    <property type="match status" value="1"/>
</dbReference>
<dbReference type="GO" id="GO:0016020">
    <property type="term" value="C:membrane"/>
    <property type="evidence" value="ECO:0007669"/>
    <property type="project" value="InterPro"/>
</dbReference>
<evidence type="ECO:0000313" key="2">
    <source>
        <dbReference type="Proteomes" id="UP000294325"/>
    </source>
</evidence>
<dbReference type="EMBL" id="CP038033">
    <property type="protein sequence ID" value="QBQ54829.1"/>
    <property type="molecule type" value="Genomic_DNA"/>
</dbReference>
<organism evidence="1 2">
    <name type="scientific">Nitrosococcus wardiae</name>
    <dbReference type="NCBI Taxonomy" id="1814290"/>
    <lineage>
        <taxon>Bacteria</taxon>
        <taxon>Pseudomonadati</taxon>
        <taxon>Pseudomonadota</taxon>
        <taxon>Gammaproteobacteria</taxon>
        <taxon>Chromatiales</taxon>
        <taxon>Chromatiaceae</taxon>
        <taxon>Nitrosococcus</taxon>
    </lineage>
</organism>
<proteinExistence type="predicted"/>
<sequence>MRIVFVHIPKAAGTSLKEAILKKVGNDNLYFDYNRPLAKADLQRKAYCLFSSIAARPREEAVIFGHFLAGKYAKFNGYYFKPRKEIAYGVFLRDPLQRAISHFFFWKRTTVDGHRVWERFSRESWSLERFLLSEEHTNFQAKFLWRFPLRQFDFIGLTEHFNDSVKMLGCVFPILKDLPIRTDNSNPQNAVGENYKIDPCLASEFMQRNKLDYALYGQAEKIFSEQKYRFLKSGIWR</sequence>
<protein>
    <recommendedName>
        <fullName evidence="3">Sulfotransferase family protein</fullName>
    </recommendedName>
</protein>
<keyword evidence="2" id="KW-1185">Reference proteome</keyword>
<dbReference type="AlphaFoldDB" id="A0A4P7BZV6"/>
<dbReference type="PANTHER" id="PTHR32301">
    <property type="entry name" value="COUNTIN RECEPTOR CNR3-RELATED"/>
    <property type="match status" value="1"/>
</dbReference>
<dbReference type="Gene3D" id="3.40.50.300">
    <property type="entry name" value="P-loop containing nucleotide triphosphate hydrolases"/>
    <property type="match status" value="1"/>
</dbReference>
<evidence type="ECO:0008006" key="3">
    <source>
        <dbReference type="Google" id="ProtNLM"/>
    </source>
</evidence>
<dbReference type="Proteomes" id="UP000294325">
    <property type="component" value="Chromosome"/>
</dbReference>
<evidence type="ECO:0000313" key="1">
    <source>
        <dbReference type="EMBL" id="QBQ54829.1"/>
    </source>
</evidence>
<dbReference type="InterPro" id="IPR053259">
    <property type="entry name" value="Golvesin-related_Golgi"/>
</dbReference>
<dbReference type="InterPro" id="IPR027417">
    <property type="entry name" value="P-loop_NTPase"/>
</dbReference>
<accession>A0A4P7BZV6</accession>
<dbReference type="SUPFAM" id="SSF52540">
    <property type="entry name" value="P-loop containing nucleoside triphosphate hydrolases"/>
    <property type="match status" value="1"/>
</dbReference>
<dbReference type="InterPro" id="IPR005331">
    <property type="entry name" value="Sulfotransferase"/>
</dbReference>
<reference evidence="1 2" key="1">
    <citation type="submission" date="2019-03" db="EMBL/GenBank/DDBJ databases">
        <title>The genome sequence of Nitrosococcus wardiae strain D1FHST reveals the archetypal metabolic capacity of ammonia-oxidizing Gammaproteobacteria.</title>
        <authorList>
            <person name="Wang L."/>
            <person name="Lim C.K."/>
            <person name="Hanson T.E."/>
            <person name="Dang H."/>
            <person name="Klotz M.G."/>
        </authorList>
    </citation>
    <scope>NUCLEOTIDE SEQUENCE [LARGE SCALE GENOMIC DNA]</scope>
    <source>
        <strain evidence="1 2">D1FHS</strain>
    </source>
</reference>
<dbReference type="KEGG" id="nwr:E3U44_10145"/>
<dbReference type="RefSeq" id="WP_134358020.1">
    <property type="nucleotide sequence ID" value="NZ_CP038033.1"/>
</dbReference>
<name>A0A4P7BZV6_9GAMM</name>
<dbReference type="OrthoDB" id="7981249at2"/>
<gene>
    <name evidence="1" type="ORF">E3U44_10145</name>
</gene>
<dbReference type="Pfam" id="PF03567">
    <property type="entry name" value="Sulfotransfer_2"/>
    <property type="match status" value="1"/>
</dbReference>